<feature type="transmembrane region" description="Helical" evidence="6">
    <location>
        <begin position="55"/>
        <end position="79"/>
    </location>
</feature>
<dbReference type="PANTHER" id="PTHR42770">
    <property type="entry name" value="AMINO ACID TRANSPORTER-RELATED"/>
    <property type="match status" value="1"/>
</dbReference>
<evidence type="ECO:0000313" key="7">
    <source>
        <dbReference type="EMBL" id="MFF5293029.1"/>
    </source>
</evidence>
<comment type="caution">
    <text evidence="7">The sequence shown here is derived from an EMBL/GenBank/DDBJ whole genome shotgun (WGS) entry which is preliminary data.</text>
</comment>
<gene>
    <name evidence="7" type="ORF">ACFY35_26620</name>
</gene>
<keyword evidence="4 6" id="KW-1133">Transmembrane helix</keyword>
<comment type="subcellular location">
    <subcellularLocation>
        <location evidence="1">Cell membrane</location>
        <topology evidence="1">Multi-pass membrane protein</topology>
    </subcellularLocation>
</comment>
<evidence type="ECO:0000256" key="6">
    <source>
        <dbReference type="SAM" id="Phobius"/>
    </source>
</evidence>
<sequence>MPTTFSRVAEPSVSEALAKDQLGAFSISAAIASSVAPMTVCALVFSAALATTGLVSLPIAIIVVAGILMLFVVGYLAMARHIPNAGAFYAYVAHGLGRPFGVGSAWTALLTYNLFQLCCYGGFGAFAAPVVKQWLGVDLPWYVLAFAVWIIVAVLGANEVRMSEKVLVALVVAETVLVLAYTTAIMLTPGFTFDVAALSISNLTGQAAAAGTLIVIGMTSFAGIEQSAVYIEESKNPKRTIPVATYATIITVGVLYWFSSWVQVSAGGPRIIERAGAEGADLFFNLAAAQLGRAALDGGHMLLGTSLIAALLAFHNAVARYTFALGREGVLPRVFGWTTRKGAPRNASLAQTALAFGVLTLYAIAGWDPLVQLFYWGSTSGGLGVLLLITATSIAVICYFQRGSRGESLWHRLIAPVLATAILLFVSYLAIDNLGTLFGVDPGTGPARIVPVAFLMVFAGGVLWGVILRLIRRDVYRGIGRGTHSAAATSGLSSILAERTA</sequence>
<evidence type="ECO:0000256" key="1">
    <source>
        <dbReference type="ARBA" id="ARBA00004651"/>
    </source>
</evidence>
<feature type="transmembrane region" description="Helical" evidence="6">
    <location>
        <begin position="139"/>
        <end position="157"/>
    </location>
</feature>
<feature type="transmembrane region" description="Helical" evidence="6">
    <location>
        <begin position="243"/>
        <end position="259"/>
    </location>
</feature>
<dbReference type="InterPro" id="IPR002293">
    <property type="entry name" value="AA/rel_permease1"/>
</dbReference>
<keyword evidence="8" id="KW-1185">Reference proteome</keyword>
<dbReference type="EMBL" id="JBIAZU010000005">
    <property type="protein sequence ID" value="MFF5293029.1"/>
    <property type="molecule type" value="Genomic_DNA"/>
</dbReference>
<dbReference type="Proteomes" id="UP001602245">
    <property type="component" value="Unassembled WGS sequence"/>
</dbReference>
<organism evidence="7 8">
    <name type="scientific">Paractinoplanes globisporus</name>
    <dbReference type="NCBI Taxonomy" id="113565"/>
    <lineage>
        <taxon>Bacteria</taxon>
        <taxon>Bacillati</taxon>
        <taxon>Actinomycetota</taxon>
        <taxon>Actinomycetes</taxon>
        <taxon>Micromonosporales</taxon>
        <taxon>Micromonosporaceae</taxon>
        <taxon>Paractinoplanes</taxon>
    </lineage>
</organism>
<dbReference type="PIRSF" id="PIRSF006060">
    <property type="entry name" value="AA_transporter"/>
    <property type="match status" value="1"/>
</dbReference>
<feature type="transmembrane region" description="Helical" evidence="6">
    <location>
        <begin position="301"/>
        <end position="326"/>
    </location>
</feature>
<feature type="transmembrane region" description="Helical" evidence="6">
    <location>
        <begin position="451"/>
        <end position="471"/>
    </location>
</feature>
<keyword evidence="2" id="KW-1003">Cell membrane</keyword>
<proteinExistence type="predicted"/>
<dbReference type="InterPro" id="IPR050367">
    <property type="entry name" value="APC_superfamily"/>
</dbReference>
<dbReference type="Pfam" id="PF13520">
    <property type="entry name" value="AA_permease_2"/>
    <property type="match status" value="1"/>
</dbReference>
<name>A0ABW6WIB9_9ACTN</name>
<dbReference type="RefSeq" id="WP_040433978.1">
    <property type="nucleotide sequence ID" value="NZ_JBIAZU010000005.1"/>
</dbReference>
<feature type="transmembrane region" description="Helical" evidence="6">
    <location>
        <begin position="207"/>
        <end position="231"/>
    </location>
</feature>
<keyword evidence="3 6" id="KW-0812">Transmembrane</keyword>
<feature type="transmembrane region" description="Helical" evidence="6">
    <location>
        <begin position="412"/>
        <end position="431"/>
    </location>
</feature>
<evidence type="ECO:0000256" key="3">
    <source>
        <dbReference type="ARBA" id="ARBA00022692"/>
    </source>
</evidence>
<feature type="transmembrane region" description="Helical" evidence="6">
    <location>
        <begin position="166"/>
        <end position="187"/>
    </location>
</feature>
<evidence type="ECO:0000256" key="4">
    <source>
        <dbReference type="ARBA" id="ARBA00022989"/>
    </source>
</evidence>
<feature type="transmembrane region" description="Helical" evidence="6">
    <location>
        <begin position="22"/>
        <end position="49"/>
    </location>
</feature>
<protein>
    <submittedName>
        <fullName evidence="7">APC family permease</fullName>
    </submittedName>
</protein>
<feature type="transmembrane region" description="Helical" evidence="6">
    <location>
        <begin position="373"/>
        <end position="400"/>
    </location>
</feature>
<feature type="transmembrane region" description="Helical" evidence="6">
    <location>
        <begin position="100"/>
        <end position="127"/>
    </location>
</feature>
<evidence type="ECO:0000256" key="2">
    <source>
        <dbReference type="ARBA" id="ARBA00022475"/>
    </source>
</evidence>
<evidence type="ECO:0000313" key="8">
    <source>
        <dbReference type="Proteomes" id="UP001602245"/>
    </source>
</evidence>
<keyword evidence="5 6" id="KW-0472">Membrane</keyword>
<feature type="transmembrane region" description="Helical" evidence="6">
    <location>
        <begin position="347"/>
        <end position="367"/>
    </location>
</feature>
<dbReference type="Gene3D" id="1.20.1740.10">
    <property type="entry name" value="Amino acid/polyamine transporter I"/>
    <property type="match status" value="1"/>
</dbReference>
<accession>A0ABW6WIB9</accession>
<dbReference type="PANTHER" id="PTHR42770:SF16">
    <property type="entry name" value="AMINO ACID PERMEASE"/>
    <property type="match status" value="1"/>
</dbReference>
<evidence type="ECO:0000256" key="5">
    <source>
        <dbReference type="ARBA" id="ARBA00023136"/>
    </source>
</evidence>
<reference evidence="7 8" key="1">
    <citation type="submission" date="2024-10" db="EMBL/GenBank/DDBJ databases">
        <title>The Natural Products Discovery Center: Release of the First 8490 Sequenced Strains for Exploring Actinobacteria Biosynthetic Diversity.</title>
        <authorList>
            <person name="Kalkreuter E."/>
            <person name="Kautsar S.A."/>
            <person name="Yang D."/>
            <person name="Bader C.D."/>
            <person name="Teijaro C.N."/>
            <person name="Fluegel L."/>
            <person name="Davis C.M."/>
            <person name="Simpson J.R."/>
            <person name="Lauterbach L."/>
            <person name="Steele A.D."/>
            <person name="Gui C."/>
            <person name="Meng S."/>
            <person name="Li G."/>
            <person name="Viehrig K."/>
            <person name="Ye F."/>
            <person name="Su P."/>
            <person name="Kiefer A.F."/>
            <person name="Nichols A."/>
            <person name="Cepeda A.J."/>
            <person name="Yan W."/>
            <person name="Fan B."/>
            <person name="Jiang Y."/>
            <person name="Adhikari A."/>
            <person name="Zheng C.-J."/>
            <person name="Schuster L."/>
            <person name="Cowan T.M."/>
            <person name="Smanski M.J."/>
            <person name="Chevrette M.G."/>
            <person name="De Carvalho L.P.S."/>
            <person name="Shen B."/>
        </authorList>
    </citation>
    <scope>NUCLEOTIDE SEQUENCE [LARGE SCALE GENOMIC DNA]</scope>
    <source>
        <strain evidence="7 8">NPDC000087</strain>
    </source>
</reference>